<dbReference type="AlphaFoldDB" id="A0AAU7JSA3"/>
<feature type="chain" id="PRO_5043493150" description="Lipoprotein" evidence="2">
    <location>
        <begin position="24"/>
        <end position="207"/>
    </location>
</feature>
<protein>
    <recommendedName>
        <fullName evidence="4">Lipoprotein</fullName>
    </recommendedName>
</protein>
<feature type="region of interest" description="Disordered" evidence="1">
    <location>
        <begin position="42"/>
        <end position="63"/>
    </location>
</feature>
<evidence type="ECO:0000313" key="3">
    <source>
        <dbReference type="EMBL" id="XBO43071.1"/>
    </source>
</evidence>
<evidence type="ECO:0000256" key="1">
    <source>
        <dbReference type="SAM" id="MobiDB-lite"/>
    </source>
</evidence>
<proteinExistence type="predicted"/>
<feature type="signal peptide" evidence="2">
    <location>
        <begin position="1"/>
        <end position="23"/>
    </location>
</feature>
<sequence>MRPLHHCAAAVALVAGVTLSACGVSSPVAGAAATTAPTSAQAQASATSAKGQEPPTTQAPIPPGTYRVRITAQELVDVGAFDGQSAGTWTLTLGQGRYQLHCARVEKDSEQCGNSADLGANSGMVVEVGTTAGDASTLWLVYDQASTFAVNHCDRCNPTNRQLPPYRLDWSLEGNDLVLKNVWSASGYNKDLPELNNYSLKPWKKIG</sequence>
<gene>
    <name evidence="3" type="ORF">ABEG17_16090</name>
</gene>
<evidence type="ECO:0000256" key="2">
    <source>
        <dbReference type="SAM" id="SignalP"/>
    </source>
</evidence>
<accession>A0AAU7JSA3</accession>
<evidence type="ECO:0008006" key="4">
    <source>
        <dbReference type="Google" id="ProtNLM"/>
    </source>
</evidence>
<organism evidence="3">
    <name type="scientific">Pedococcus sp. KACC 23699</name>
    <dbReference type="NCBI Taxonomy" id="3149228"/>
    <lineage>
        <taxon>Bacteria</taxon>
        <taxon>Bacillati</taxon>
        <taxon>Actinomycetota</taxon>
        <taxon>Actinomycetes</taxon>
        <taxon>Micrococcales</taxon>
        <taxon>Intrasporangiaceae</taxon>
        <taxon>Pedococcus</taxon>
    </lineage>
</organism>
<dbReference type="RefSeq" id="WP_406830498.1">
    <property type="nucleotide sequence ID" value="NZ_CP157483.1"/>
</dbReference>
<keyword evidence="2" id="KW-0732">Signal</keyword>
<name>A0AAU7JSA3_9MICO</name>
<dbReference type="EMBL" id="CP157483">
    <property type="protein sequence ID" value="XBO43071.1"/>
    <property type="molecule type" value="Genomic_DNA"/>
</dbReference>
<dbReference type="PROSITE" id="PS51257">
    <property type="entry name" value="PROKAR_LIPOPROTEIN"/>
    <property type="match status" value="1"/>
</dbReference>
<reference evidence="3" key="1">
    <citation type="submission" date="2024-05" db="EMBL/GenBank/DDBJ databases">
        <authorList>
            <person name="Kim S."/>
            <person name="Heo J."/>
            <person name="Choi H."/>
            <person name="Choi Y."/>
            <person name="Kwon S.-W."/>
            <person name="Kim Y."/>
        </authorList>
    </citation>
    <scope>NUCLEOTIDE SEQUENCE</scope>
    <source>
        <strain evidence="3">KACC 23699</strain>
    </source>
</reference>